<sequence>MELSNDIPSMKNIYDSTYWNQVKQDEQYRSSKMYNMANAGNTGIVSMPATSDMFKKMNYTIPDNSNSPEYVQSLTGNKISSVSFTHNNMTPFLRKNVTQNTNLESMSPFLDNRTGGNQFWQTKKEVQSMFKPQANAGGNICGMKNNDDFYKSRLDFKEKANNFFPIEQVKVGPGLNQGYESKGIGGFHQTDTNTLARPKNLDELRSKINQKQTYFNIPVKSHIKGTDQRGVQMPLVKNRPDTVYEQSEDMWIKTTGANSKESLRPAQNIRPTTRQESHVDYQGSVSLSDANAGFCDDYGKSKVIVYNNERATTENKPVVSNVTSIVKAIVSPVIDALKYTMKEYTVESERGVGNPSIQIPEKATTYDPDNHIMKTTVKETTIHDSEMINLTGNKEIYSTITDQAKTTVKETLIHDSVYTNVKGSDGGYTKAYDKAKTTIRETVKAVDTVRNIGGVTYSVSVYDPEIVARTTVKETTLVAKSPYGFLGGMLEGLFGGYISKEIDLKNTHKQFLSDTNEYGIAGAINEHRQRDRTAEENAEIDDTRERIMISAGHTPNPGNMNINRDSADVEMTTRKPFENSAAARENGNVGMIYQSSPTIDECSITKIPQKSNAFSNRLDSDLLEPVNDNDLMKTQRINPIKSGCKL</sequence>
<gene>
    <name evidence="2" type="ORF">NIOZUU159_00009</name>
</gene>
<protein>
    <recommendedName>
        <fullName evidence="1">DUF5899 domain-containing protein</fullName>
    </recommendedName>
</protein>
<evidence type="ECO:0000259" key="1">
    <source>
        <dbReference type="Pfam" id="PF19251"/>
    </source>
</evidence>
<evidence type="ECO:0000313" key="2">
    <source>
        <dbReference type="EMBL" id="QPI16521.1"/>
    </source>
</evidence>
<reference evidence="2" key="1">
    <citation type="submission" date="2020-08" db="EMBL/GenBank/DDBJ databases">
        <title>Bridging the membrane lipid divide: bacteria of the FCB group superphylum have the potential to synthesize archaeal ether lipids.</title>
        <authorList>
            <person name="Villanueva L."/>
            <person name="von Meijenfeldt F.A.B."/>
            <person name="Westbye A.B."/>
            <person name="Yadav S."/>
            <person name="Hopmans E.C."/>
            <person name="Dutilh B.E."/>
            <person name="Sinninghe Damste J.S."/>
        </authorList>
    </citation>
    <scope>NUCLEOTIDE SEQUENCE</scope>
    <source>
        <strain evidence="2">NIOZ-UU159</strain>
    </source>
</reference>
<proteinExistence type="predicted"/>
<accession>A0A7S9SV05</accession>
<dbReference type="InterPro" id="IPR045418">
    <property type="entry name" value="P2_DUF5899"/>
</dbReference>
<dbReference type="EMBL" id="MW030573">
    <property type="protein sequence ID" value="QPI16521.1"/>
    <property type="molecule type" value="Genomic_DNA"/>
</dbReference>
<name>A0A7S9SV05_9VIRU</name>
<feature type="domain" description="DUF5899" evidence="1">
    <location>
        <begin position="152"/>
        <end position="205"/>
    </location>
</feature>
<dbReference type="Pfam" id="PF19251">
    <property type="entry name" value="DUF5899"/>
    <property type="match status" value="1"/>
</dbReference>
<organism evidence="2">
    <name type="scientific">Virus NIOZ-UU159</name>
    <dbReference type="NCBI Taxonomy" id="2763270"/>
    <lineage>
        <taxon>Viruses</taxon>
    </lineage>
</organism>